<dbReference type="AlphaFoldDB" id="A0AAV4WG53"/>
<proteinExistence type="predicted"/>
<name>A0AAV4WG53_9ARAC</name>
<dbReference type="EMBL" id="BPLQ01014668">
    <property type="protein sequence ID" value="GIY81777.1"/>
    <property type="molecule type" value="Genomic_DNA"/>
</dbReference>
<evidence type="ECO:0000256" key="1">
    <source>
        <dbReference type="SAM" id="MobiDB-lite"/>
    </source>
</evidence>
<comment type="caution">
    <text evidence="2">The sequence shown here is derived from an EMBL/GenBank/DDBJ whole genome shotgun (WGS) entry which is preliminary data.</text>
</comment>
<sequence length="115" mass="13475">MANLVRPRSKDERPGRWHLRPQDAVARTSLRRICLLRHLQNRNFERKTKFFSSFFFVQEEAMSSRDISQWKGQIKFVRDPRTSVLEGGTFVLRTPLPGDARRRTSPEYRKTGGGV</sequence>
<organism evidence="2 3">
    <name type="scientific">Caerostris darwini</name>
    <dbReference type="NCBI Taxonomy" id="1538125"/>
    <lineage>
        <taxon>Eukaryota</taxon>
        <taxon>Metazoa</taxon>
        <taxon>Ecdysozoa</taxon>
        <taxon>Arthropoda</taxon>
        <taxon>Chelicerata</taxon>
        <taxon>Arachnida</taxon>
        <taxon>Araneae</taxon>
        <taxon>Araneomorphae</taxon>
        <taxon>Entelegynae</taxon>
        <taxon>Araneoidea</taxon>
        <taxon>Araneidae</taxon>
        <taxon>Caerostris</taxon>
    </lineage>
</organism>
<dbReference type="Proteomes" id="UP001054837">
    <property type="component" value="Unassembled WGS sequence"/>
</dbReference>
<accession>A0AAV4WG53</accession>
<evidence type="ECO:0000313" key="3">
    <source>
        <dbReference type="Proteomes" id="UP001054837"/>
    </source>
</evidence>
<keyword evidence="3" id="KW-1185">Reference proteome</keyword>
<feature type="region of interest" description="Disordered" evidence="1">
    <location>
        <begin position="95"/>
        <end position="115"/>
    </location>
</feature>
<protein>
    <submittedName>
        <fullName evidence="2">Uncharacterized protein</fullName>
    </submittedName>
</protein>
<feature type="compositionally biased region" description="Basic and acidic residues" evidence="1">
    <location>
        <begin position="99"/>
        <end position="115"/>
    </location>
</feature>
<gene>
    <name evidence="2" type="ORF">CDAR_512211</name>
</gene>
<feature type="region of interest" description="Disordered" evidence="1">
    <location>
        <begin position="1"/>
        <end position="20"/>
    </location>
</feature>
<reference evidence="2 3" key="1">
    <citation type="submission" date="2021-06" db="EMBL/GenBank/DDBJ databases">
        <title>Caerostris darwini draft genome.</title>
        <authorList>
            <person name="Kono N."/>
            <person name="Arakawa K."/>
        </authorList>
    </citation>
    <scope>NUCLEOTIDE SEQUENCE [LARGE SCALE GENOMIC DNA]</scope>
</reference>
<evidence type="ECO:0000313" key="2">
    <source>
        <dbReference type="EMBL" id="GIY81777.1"/>
    </source>
</evidence>